<dbReference type="NCBIfam" id="NF009154">
    <property type="entry name" value="PRK12497.3-3"/>
    <property type="match status" value="1"/>
</dbReference>
<comment type="similarity">
    <text evidence="1 2">Belongs to the UPF0102 family.</text>
</comment>
<reference evidence="4" key="1">
    <citation type="submission" date="2016-10" db="EMBL/GenBank/DDBJ databases">
        <authorList>
            <person name="Varghese N."/>
            <person name="Submissions S."/>
        </authorList>
    </citation>
    <scope>NUCLEOTIDE SEQUENCE [LARGE SCALE GENOMIC DNA]</scope>
    <source>
        <strain evidence="4">DSM 20524</strain>
    </source>
</reference>
<dbReference type="RefSeq" id="WP_092254736.1">
    <property type="nucleotide sequence ID" value="NZ_CP047199.1"/>
</dbReference>
<dbReference type="Pfam" id="PF02021">
    <property type="entry name" value="UPF0102"/>
    <property type="match status" value="1"/>
</dbReference>
<accession>A0A1H9NXK1</accession>
<dbReference type="Proteomes" id="UP000198929">
    <property type="component" value="Unassembled WGS sequence"/>
</dbReference>
<dbReference type="HAMAP" id="MF_00048">
    <property type="entry name" value="UPF0102"/>
    <property type="match status" value="1"/>
</dbReference>
<keyword evidence="3" id="KW-0378">Hydrolase</keyword>
<evidence type="ECO:0000313" key="4">
    <source>
        <dbReference type="Proteomes" id="UP000198929"/>
    </source>
</evidence>
<dbReference type="AlphaFoldDB" id="A0A1H9NXK1"/>
<keyword evidence="3" id="KW-0255">Endonuclease</keyword>
<evidence type="ECO:0000256" key="2">
    <source>
        <dbReference type="HAMAP-Rule" id="MF_00048"/>
    </source>
</evidence>
<name>A0A1H9NXK1_9CORY</name>
<keyword evidence="3" id="KW-0540">Nuclease</keyword>
<dbReference type="SUPFAM" id="SSF52980">
    <property type="entry name" value="Restriction endonuclease-like"/>
    <property type="match status" value="1"/>
</dbReference>
<dbReference type="PANTHER" id="PTHR34039">
    <property type="entry name" value="UPF0102 PROTEIN YRAN"/>
    <property type="match status" value="1"/>
</dbReference>
<dbReference type="NCBIfam" id="NF009150">
    <property type="entry name" value="PRK12497.1-3"/>
    <property type="match status" value="1"/>
</dbReference>
<dbReference type="InterPro" id="IPR011856">
    <property type="entry name" value="tRNA_endonuc-like_dom_sf"/>
</dbReference>
<proteinExistence type="inferred from homology"/>
<dbReference type="STRING" id="1121357.SAMN05661109_00138"/>
<dbReference type="PANTHER" id="PTHR34039:SF1">
    <property type="entry name" value="UPF0102 PROTEIN YRAN"/>
    <property type="match status" value="1"/>
</dbReference>
<protein>
    <recommendedName>
        <fullName evidence="2">UPF0102 protein SAMN05661109_00138</fullName>
    </recommendedName>
</protein>
<dbReference type="InterPro" id="IPR011335">
    <property type="entry name" value="Restrct_endonuc-II-like"/>
</dbReference>
<dbReference type="Gene3D" id="3.40.1350.10">
    <property type="match status" value="1"/>
</dbReference>
<dbReference type="EMBL" id="FOGQ01000001">
    <property type="protein sequence ID" value="SER40601.1"/>
    <property type="molecule type" value="Genomic_DNA"/>
</dbReference>
<evidence type="ECO:0000256" key="1">
    <source>
        <dbReference type="ARBA" id="ARBA00006738"/>
    </source>
</evidence>
<dbReference type="GO" id="GO:0003676">
    <property type="term" value="F:nucleic acid binding"/>
    <property type="evidence" value="ECO:0007669"/>
    <property type="project" value="InterPro"/>
</dbReference>
<dbReference type="InterPro" id="IPR003509">
    <property type="entry name" value="UPF0102_YraN-like"/>
</dbReference>
<dbReference type="CDD" id="cd20736">
    <property type="entry name" value="PoNe_Nuclease"/>
    <property type="match status" value="1"/>
</dbReference>
<gene>
    <name evidence="3" type="ORF">SAMN05661109_00138</name>
</gene>
<sequence length="120" mass="13459">MTTTRMSLARRGEQAAADFYERRGATVLARNVYYTFGELDLIVRETDGTVVFVEVKTRSGLGFGNAESVTQRKLDRMRRAALRWLMDKPYAPVRFDVLALNVVGDTFAVELFEGVDNGAC</sequence>
<keyword evidence="4" id="KW-1185">Reference proteome</keyword>
<evidence type="ECO:0000313" key="3">
    <source>
        <dbReference type="EMBL" id="SER40601.1"/>
    </source>
</evidence>
<dbReference type="GO" id="GO:0004519">
    <property type="term" value="F:endonuclease activity"/>
    <property type="evidence" value="ECO:0007669"/>
    <property type="project" value="UniProtKB-KW"/>
</dbReference>
<organism evidence="3 4">
    <name type="scientific">Corynebacterium cystitidis DSM 20524</name>
    <dbReference type="NCBI Taxonomy" id="1121357"/>
    <lineage>
        <taxon>Bacteria</taxon>
        <taxon>Bacillati</taxon>
        <taxon>Actinomycetota</taxon>
        <taxon>Actinomycetes</taxon>
        <taxon>Mycobacteriales</taxon>
        <taxon>Corynebacteriaceae</taxon>
        <taxon>Corynebacterium</taxon>
    </lineage>
</organism>